<dbReference type="AlphaFoldDB" id="A0A9D2AEV5"/>
<keyword evidence="1" id="KW-0472">Membrane</keyword>
<comment type="caution">
    <text evidence="2">The sequence shown here is derived from an EMBL/GenBank/DDBJ whole genome shotgun (WGS) entry which is preliminary data.</text>
</comment>
<gene>
    <name evidence="2" type="ORF">H9741_00680</name>
</gene>
<reference evidence="2" key="1">
    <citation type="journal article" date="2021" name="PeerJ">
        <title>Extensive microbial diversity within the chicken gut microbiome revealed by metagenomics and culture.</title>
        <authorList>
            <person name="Gilroy R."/>
            <person name="Ravi A."/>
            <person name="Getino M."/>
            <person name="Pursley I."/>
            <person name="Horton D.L."/>
            <person name="Alikhan N.F."/>
            <person name="Baker D."/>
            <person name="Gharbi K."/>
            <person name="Hall N."/>
            <person name="Watson M."/>
            <person name="Adriaenssens E.M."/>
            <person name="Foster-Nyarko E."/>
            <person name="Jarju S."/>
            <person name="Secka A."/>
            <person name="Antonio M."/>
            <person name="Oren A."/>
            <person name="Chaudhuri R.R."/>
            <person name="La Ragione R."/>
            <person name="Hildebrand F."/>
            <person name="Pallen M.J."/>
        </authorList>
    </citation>
    <scope>NUCLEOTIDE SEQUENCE</scope>
    <source>
        <strain evidence="2">811</strain>
    </source>
</reference>
<sequence>MLYYDSPVEAFYALDMEGNIIVSGNNAALRNRVLTAAAYHRCQRRIPVIILHCGNKALERLVADAYERERAPHIINAEHPEYDPFTELRKEEISQMVISSSGSDNKVERIGGLYINGLTDYLLARGRRPMVRSYISCPHDAILSRVMEHRADGSMSEADATRISSEITQGKAEQGNVEQYFRVLDTQASCILARKAEDAISIRKAIEEGKTIMLDIVSASNILLINLLVQEITDAMARGKRFLLAIDGIPVDASEGLARLMKNYSNACNFVYSSSDFYADTQSTANTFETLLAKANMVYVMQHSAAQSGKKFSEYFGQYRPVEINTTYVSGTVYPTYGQLLPGTNSSDVQTTQLTDRPRIEERDIAELALDEMFIKRNSEHEIMRVRCTAGEATGMYEAPRRRGRWPRLPAVGVNWALFVLLLLVPPAAFIYLFAVGGRVGKIVSAIVLVLMLVGVIVSNVLSYIALSG</sequence>
<dbReference type="Proteomes" id="UP000824204">
    <property type="component" value="Unassembled WGS sequence"/>
</dbReference>
<accession>A0A9D2AEV5</accession>
<feature type="transmembrane region" description="Helical" evidence="1">
    <location>
        <begin position="416"/>
        <end position="436"/>
    </location>
</feature>
<name>A0A9D2AEV5_9FIRM</name>
<protein>
    <submittedName>
        <fullName evidence="2">Uncharacterized protein</fullName>
    </submittedName>
</protein>
<feature type="transmembrane region" description="Helical" evidence="1">
    <location>
        <begin position="443"/>
        <end position="467"/>
    </location>
</feature>
<proteinExistence type="predicted"/>
<keyword evidence="1" id="KW-0812">Transmembrane</keyword>
<keyword evidence="1" id="KW-1133">Transmembrane helix</keyword>
<dbReference type="EMBL" id="DXFX01000009">
    <property type="protein sequence ID" value="HIX06971.1"/>
    <property type="molecule type" value="Genomic_DNA"/>
</dbReference>
<evidence type="ECO:0000313" key="3">
    <source>
        <dbReference type="Proteomes" id="UP000824204"/>
    </source>
</evidence>
<reference evidence="2" key="2">
    <citation type="submission" date="2021-04" db="EMBL/GenBank/DDBJ databases">
        <authorList>
            <person name="Gilroy R."/>
        </authorList>
    </citation>
    <scope>NUCLEOTIDE SEQUENCE</scope>
    <source>
        <strain evidence="2">811</strain>
    </source>
</reference>
<organism evidence="2 3">
    <name type="scientific">Candidatus Borkfalkia faecipullorum</name>
    <dbReference type="NCBI Taxonomy" id="2838510"/>
    <lineage>
        <taxon>Bacteria</taxon>
        <taxon>Bacillati</taxon>
        <taxon>Bacillota</taxon>
        <taxon>Clostridia</taxon>
        <taxon>Christensenellales</taxon>
        <taxon>Christensenellaceae</taxon>
        <taxon>Candidatus Borkfalkia</taxon>
    </lineage>
</organism>
<evidence type="ECO:0000313" key="2">
    <source>
        <dbReference type="EMBL" id="HIX06971.1"/>
    </source>
</evidence>
<evidence type="ECO:0000256" key="1">
    <source>
        <dbReference type="SAM" id="Phobius"/>
    </source>
</evidence>